<dbReference type="GO" id="GO:0016787">
    <property type="term" value="F:hydrolase activity"/>
    <property type="evidence" value="ECO:0007669"/>
    <property type="project" value="UniProtKB-KW"/>
</dbReference>
<proteinExistence type="inferred from homology"/>
<dbReference type="InterPro" id="IPR013094">
    <property type="entry name" value="AB_hydrolase_3"/>
</dbReference>
<dbReference type="InterPro" id="IPR050300">
    <property type="entry name" value="GDXG_lipolytic_enzyme"/>
</dbReference>
<evidence type="ECO:0000256" key="1">
    <source>
        <dbReference type="ARBA" id="ARBA00010515"/>
    </source>
</evidence>
<evidence type="ECO:0000259" key="3">
    <source>
        <dbReference type="Pfam" id="PF07859"/>
    </source>
</evidence>
<dbReference type="PROSITE" id="PS01173">
    <property type="entry name" value="LIPASE_GDXG_HIS"/>
    <property type="match status" value="1"/>
</dbReference>
<accession>A0AA37BRE4</accession>
<comment type="similarity">
    <text evidence="1">Belongs to the 'GDXG' lipolytic enzyme family.</text>
</comment>
<organism evidence="4 5">
    <name type="scientific">Thermogymnomonas acidicola</name>
    <dbReference type="NCBI Taxonomy" id="399579"/>
    <lineage>
        <taxon>Archaea</taxon>
        <taxon>Methanobacteriati</taxon>
        <taxon>Thermoplasmatota</taxon>
        <taxon>Thermoplasmata</taxon>
        <taxon>Thermoplasmatales</taxon>
        <taxon>Thermogymnomonas</taxon>
    </lineage>
</organism>
<dbReference type="Gene3D" id="3.40.50.1820">
    <property type="entry name" value="alpha/beta hydrolase"/>
    <property type="match status" value="1"/>
</dbReference>
<dbReference type="PANTHER" id="PTHR48081">
    <property type="entry name" value="AB HYDROLASE SUPERFAMILY PROTEIN C4A8.06C"/>
    <property type="match status" value="1"/>
</dbReference>
<dbReference type="AlphaFoldDB" id="A0AA37BRE4"/>
<evidence type="ECO:0000313" key="4">
    <source>
        <dbReference type="EMBL" id="GGM73278.1"/>
    </source>
</evidence>
<reference evidence="4" key="2">
    <citation type="submission" date="2022-09" db="EMBL/GenBank/DDBJ databases">
        <authorList>
            <person name="Sun Q."/>
            <person name="Ohkuma M."/>
        </authorList>
    </citation>
    <scope>NUCLEOTIDE SEQUENCE</scope>
    <source>
        <strain evidence="4">JCM 13583</strain>
    </source>
</reference>
<evidence type="ECO:0000256" key="2">
    <source>
        <dbReference type="ARBA" id="ARBA00022801"/>
    </source>
</evidence>
<name>A0AA37BRE4_9ARCH</name>
<evidence type="ECO:0000313" key="5">
    <source>
        <dbReference type="Proteomes" id="UP000632195"/>
    </source>
</evidence>
<protein>
    <submittedName>
        <fullName evidence="4">Alpha/beta hydrolase</fullName>
    </submittedName>
</protein>
<reference evidence="4" key="1">
    <citation type="journal article" date="2014" name="Int. J. Syst. Evol. Microbiol.">
        <title>Complete genome sequence of Corynebacterium casei LMG S-19264T (=DSM 44701T), isolated from a smear-ripened cheese.</title>
        <authorList>
            <consortium name="US DOE Joint Genome Institute (JGI-PGF)"/>
            <person name="Walter F."/>
            <person name="Albersmeier A."/>
            <person name="Kalinowski J."/>
            <person name="Ruckert C."/>
        </authorList>
    </citation>
    <scope>NUCLEOTIDE SEQUENCE</scope>
    <source>
        <strain evidence="4">JCM 13583</strain>
    </source>
</reference>
<dbReference type="InterPro" id="IPR029058">
    <property type="entry name" value="AB_hydrolase_fold"/>
</dbReference>
<sequence>MDPQIRNMLKILENNPMPDPRTTPLDRIRSMERLAVSQVPEISVRSVRDTVFRLPGRDLKVRIYDDAGSDCAILYLHGGGFVLGSIETHDAMCRYMAKHSGAKVFSVDYRLAPESKFPAAAEDAIDSYAYLMEHSPDFGISSERICIAGDSAGGNLTAVACAMAKMRGLRQPRLQALFYPVVGPDFASESYREYGDGLILTHDLMSWFSDQYLNGPQDALDPRFSPILLPDLSGLADAVIVTAEYDPLRDQGETYAERLRRHGVNVTAIRVSGMVHGFLSSAFYISRAAEDTLRMVSSLIGSRLRE</sequence>
<feature type="domain" description="Alpha/beta hydrolase fold-3" evidence="3">
    <location>
        <begin position="73"/>
        <end position="279"/>
    </location>
</feature>
<dbReference type="SUPFAM" id="SSF53474">
    <property type="entry name" value="alpha/beta-Hydrolases"/>
    <property type="match status" value="1"/>
</dbReference>
<dbReference type="Proteomes" id="UP000632195">
    <property type="component" value="Unassembled WGS sequence"/>
</dbReference>
<dbReference type="PROSITE" id="PS01174">
    <property type="entry name" value="LIPASE_GDXG_SER"/>
    <property type="match status" value="1"/>
</dbReference>
<dbReference type="PANTHER" id="PTHR48081:SF8">
    <property type="entry name" value="ALPHA_BETA HYDROLASE FOLD-3 DOMAIN-CONTAINING PROTEIN-RELATED"/>
    <property type="match status" value="1"/>
</dbReference>
<gene>
    <name evidence="4" type="ORF">GCM10007108_09100</name>
</gene>
<dbReference type="Pfam" id="PF07859">
    <property type="entry name" value="Abhydrolase_3"/>
    <property type="match status" value="1"/>
</dbReference>
<keyword evidence="5" id="KW-1185">Reference proteome</keyword>
<dbReference type="InterPro" id="IPR002168">
    <property type="entry name" value="Lipase_GDXG_HIS_AS"/>
</dbReference>
<dbReference type="InterPro" id="IPR033140">
    <property type="entry name" value="Lipase_GDXG_put_SER_AS"/>
</dbReference>
<comment type="caution">
    <text evidence="4">The sequence shown here is derived from an EMBL/GenBank/DDBJ whole genome shotgun (WGS) entry which is preliminary data.</text>
</comment>
<dbReference type="EMBL" id="BMNY01000001">
    <property type="protein sequence ID" value="GGM73278.1"/>
    <property type="molecule type" value="Genomic_DNA"/>
</dbReference>
<keyword evidence="2 4" id="KW-0378">Hydrolase</keyword>